<evidence type="ECO:0000256" key="8">
    <source>
        <dbReference type="ARBA" id="ARBA00023235"/>
    </source>
</evidence>
<dbReference type="GO" id="GO:0006260">
    <property type="term" value="P:DNA replication"/>
    <property type="evidence" value="ECO:0007669"/>
    <property type="project" value="InterPro"/>
</dbReference>
<comment type="similarity">
    <text evidence="1">Belongs to the helicase family. UvrD subfamily.</text>
</comment>
<evidence type="ECO:0000256" key="1">
    <source>
        <dbReference type="ARBA" id="ARBA00009922"/>
    </source>
</evidence>
<accession>A0A6I1MI87</accession>
<evidence type="ECO:0000256" key="12">
    <source>
        <dbReference type="PROSITE-ProRule" id="PRU00560"/>
    </source>
</evidence>
<dbReference type="PROSITE" id="PS51198">
    <property type="entry name" value="UVRD_HELICASE_ATP_BIND"/>
    <property type="match status" value="1"/>
</dbReference>
<dbReference type="Pfam" id="PF00929">
    <property type="entry name" value="RNase_T"/>
    <property type="match status" value="1"/>
</dbReference>
<evidence type="ECO:0000256" key="5">
    <source>
        <dbReference type="ARBA" id="ARBA00022839"/>
    </source>
</evidence>
<dbReference type="Proteomes" id="UP000430345">
    <property type="component" value="Unassembled WGS sequence"/>
</dbReference>
<keyword evidence="7" id="KW-0238">DNA-binding</keyword>
<evidence type="ECO:0000256" key="4">
    <source>
        <dbReference type="ARBA" id="ARBA00022806"/>
    </source>
</evidence>
<keyword evidence="8" id="KW-0413">Isomerase</keyword>
<comment type="caution">
    <text evidence="12">Lacks conserved residue(s) required for the propagation of feature annotation.</text>
</comment>
<organism evidence="15 16">
    <name type="scientific">Clostridium tarantellae</name>
    <dbReference type="NCBI Taxonomy" id="39493"/>
    <lineage>
        <taxon>Bacteria</taxon>
        <taxon>Bacillati</taxon>
        <taxon>Bacillota</taxon>
        <taxon>Clostridia</taxon>
        <taxon>Eubacteriales</taxon>
        <taxon>Clostridiaceae</taxon>
        <taxon>Clostridium</taxon>
    </lineage>
</organism>
<evidence type="ECO:0000256" key="6">
    <source>
        <dbReference type="ARBA" id="ARBA00022840"/>
    </source>
</evidence>
<dbReference type="InterPro" id="IPR036397">
    <property type="entry name" value="RNaseH_sf"/>
</dbReference>
<keyword evidence="6 12" id="KW-0067">ATP-binding</keyword>
<evidence type="ECO:0000256" key="3">
    <source>
        <dbReference type="ARBA" id="ARBA00022801"/>
    </source>
</evidence>
<dbReference type="Gene3D" id="3.30.420.10">
    <property type="entry name" value="Ribonuclease H-like superfamily/Ribonuclease H"/>
    <property type="match status" value="1"/>
</dbReference>
<dbReference type="SMART" id="SM00479">
    <property type="entry name" value="EXOIII"/>
    <property type="match status" value="1"/>
</dbReference>
<evidence type="ECO:0000259" key="13">
    <source>
        <dbReference type="PROSITE" id="PS51198"/>
    </source>
</evidence>
<keyword evidence="3 12" id="KW-0378">Hydrolase</keyword>
<evidence type="ECO:0000259" key="14">
    <source>
        <dbReference type="PROSITE" id="PS51217"/>
    </source>
</evidence>
<sequence>MKDRIKKRLGGNTKCNIKTFHSFCFEIVKNNAKNKTDISRESIVFDEEDAREAVKKISSIQTKGYDKNFINTSMMHKFIDLVKYYRLKLNFLSDDEKYDYNIVIKKLLQPSFKKLVLDCFKSNGHVNMKLMNFMIQNGAIYIYFYNKQLRNEKALDFNDLVTFTKLLFEENDIVNYYKAKFKFINVDEVQDTSTIEYEIIEKLFKDDRDKNILLCGDIFQTIYKWRGSEPEKIFEAFKKECSPIEIAFDKNYRSTQILTDASMNFLKNTFENKVSEIYKEGITSYSSEMGEKISIIGYDNQESEAIGILNSFKRLALKGEDLSKACVLTRLNNYNKNISRVLNRISMNENFEFILVDEYKFFRRAEIKDIIAVFKILINPYDSTSLQRVIKRLSTGVGNSILEKIETSEFRRARIKLSDFISDYTASGEFYTNLLNAYDKQSDDGKIVIFDVESTGIDVTNDEIIQIAAVKIDNKGHIIDIYERFIKPNKTVGASVKVHGFTDEYLKKYGFPKEVVLKEFREYTKDKIVIGHNVQYDINILTSEFNRCNLGEPLFKGFYDTLDIYRRFYPMEKNHKLEYLSEKFNIKHKPSHNALDDIKATKELLVMAIEEKIRPTSFERMSLIADLYENFEEFREKYRILLEKSYELRPFEMILAIQKHFDIMSNYSIEEKEEKFIRVMNFHKILSVLDDNKKSSRDALISVVELTALSGGEIEEILSSTKEKPRIPIITVHQAKGLEYDTVIVSGVIDGTFPFYNGDLDEEGKLFYVAITRAKKRLILTYPNKNKNFKGEEYTTRVSPFIEKIDKKFFYNED</sequence>
<dbReference type="SUPFAM" id="SSF53098">
    <property type="entry name" value="Ribonuclease H-like"/>
    <property type="match status" value="1"/>
</dbReference>
<dbReference type="InterPro" id="IPR000212">
    <property type="entry name" value="DNA_helicase_UvrD/REP"/>
</dbReference>
<keyword evidence="16" id="KW-1185">Reference proteome</keyword>
<dbReference type="InterPro" id="IPR014016">
    <property type="entry name" value="UvrD-like_ATP-bd"/>
</dbReference>
<dbReference type="AlphaFoldDB" id="A0A6I1MI87"/>
<feature type="domain" description="UvrD-like helicase ATP-binding" evidence="13">
    <location>
        <begin position="1"/>
        <end position="255"/>
    </location>
</feature>
<dbReference type="PANTHER" id="PTHR11070">
    <property type="entry name" value="UVRD / RECB / PCRA DNA HELICASE FAMILY MEMBER"/>
    <property type="match status" value="1"/>
</dbReference>
<dbReference type="SUPFAM" id="SSF52540">
    <property type="entry name" value="P-loop containing nucleoside triphosphate hydrolases"/>
    <property type="match status" value="1"/>
</dbReference>
<comment type="catalytic activity">
    <reaction evidence="9">
        <text>Couples ATP hydrolysis with the unwinding of duplex DNA by translocating in the 3'-5' direction.</text>
        <dbReference type="EC" id="5.6.2.4"/>
    </reaction>
</comment>
<feature type="domain" description="UvrD-like helicase C-terminal" evidence="14">
    <location>
        <begin position="261"/>
        <end position="737"/>
    </location>
</feature>
<keyword evidence="5" id="KW-0269">Exonuclease</keyword>
<dbReference type="PROSITE" id="PS51217">
    <property type="entry name" value="UVRD_HELICASE_CTER"/>
    <property type="match status" value="1"/>
</dbReference>
<dbReference type="CDD" id="cd06127">
    <property type="entry name" value="DEDDh"/>
    <property type="match status" value="1"/>
</dbReference>
<gene>
    <name evidence="15" type="ORF">GBZ86_04835</name>
</gene>
<dbReference type="EC" id="5.6.2.4" evidence="10"/>
<evidence type="ECO:0000313" key="16">
    <source>
        <dbReference type="Proteomes" id="UP000430345"/>
    </source>
</evidence>
<dbReference type="Gene3D" id="1.10.486.10">
    <property type="entry name" value="PCRA, domain 4"/>
    <property type="match status" value="1"/>
</dbReference>
<dbReference type="Pfam" id="PF13361">
    <property type="entry name" value="UvrD_C"/>
    <property type="match status" value="1"/>
</dbReference>
<evidence type="ECO:0000256" key="2">
    <source>
        <dbReference type="ARBA" id="ARBA00022741"/>
    </source>
</evidence>
<dbReference type="GO" id="GO:0003677">
    <property type="term" value="F:DNA binding"/>
    <property type="evidence" value="ECO:0007669"/>
    <property type="project" value="UniProtKB-KW"/>
</dbReference>
<protein>
    <recommendedName>
        <fullName evidence="10">DNA 3'-5' helicase</fullName>
        <ecNumber evidence="10">5.6.2.4</ecNumber>
    </recommendedName>
</protein>
<dbReference type="FunFam" id="3.30.420.10:FF:000045">
    <property type="entry name" value="3'-5' exonuclease DinG"/>
    <property type="match status" value="1"/>
</dbReference>
<evidence type="ECO:0000256" key="9">
    <source>
        <dbReference type="ARBA" id="ARBA00034617"/>
    </source>
</evidence>
<dbReference type="NCBIfam" id="TIGR00573">
    <property type="entry name" value="dnaq"/>
    <property type="match status" value="1"/>
</dbReference>
<dbReference type="Pfam" id="PF00580">
    <property type="entry name" value="UvrD-helicase"/>
    <property type="match status" value="1"/>
</dbReference>
<dbReference type="InterPro" id="IPR013986">
    <property type="entry name" value="DExx_box_DNA_helicase_dom_sf"/>
</dbReference>
<reference evidence="15 16" key="1">
    <citation type="submission" date="2019-10" db="EMBL/GenBank/DDBJ databases">
        <title>The Genome Sequence of Clostridium tarantellae Isolated from Fish Brain.</title>
        <authorList>
            <person name="Bano L."/>
            <person name="Kiel M."/>
            <person name="Sales G."/>
            <person name="Doxey A.C."/>
            <person name="Mansfield M.J."/>
            <person name="Schiavone M."/>
            <person name="Rossetto O."/>
            <person name="Pirazzini M."/>
            <person name="Dobrindt U."/>
            <person name="Montecucco C."/>
        </authorList>
    </citation>
    <scope>NUCLEOTIDE SEQUENCE [LARGE SCALE GENOMIC DNA]</scope>
    <source>
        <strain evidence="15 16">DSM 3997</strain>
    </source>
</reference>
<dbReference type="InterPro" id="IPR027417">
    <property type="entry name" value="P-loop_NTPase"/>
</dbReference>
<evidence type="ECO:0000256" key="7">
    <source>
        <dbReference type="ARBA" id="ARBA00023125"/>
    </source>
</evidence>
<comment type="caution">
    <text evidence="15">The sequence shown here is derived from an EMBL/GenBank/DDBJ whole genome shotgun (WGS) entry which is preliminary data.</text>
</comment>
<comment type="catalytic activity">
    <reaction evidence="11">
        <text>ATP + H2O = ADP + phosphate + H(+)</text>
        <dbReference type="Rhea" id="RHEA:13065"/>
        <dbReference type="ChEBI" id="CHEBI:15377"/>
        <dbReference type="ChEBI" id="CHEBI:15378"/>
        <dbReference type="ChEBI" id="CHEBI:30616"/>
        <dbReference type="ChEBI" id="CHEBI:43474"/>
        <dbReference type="ChEBI" id="CHEBI:456216"/>
        <dbReference type="EC" id="5.6.2.4"/>
    </reaction>
</comment>
<dbReference type="Gene3D" id="1.10.10.160">
    <property type="match status" value="1"/>
</dbReference>
<dbReference type="EMBL" id="WHJC01000038">
    <property type="protein sequence ID" value="MPQ43085.1"/>
    <property type="molecule type" value="Genomic_DNA"/>
</dbReference>
<dbReference type="InterPro" id="IPR006054">
    <property type="entry name" value="DnaQ"/>
</dbReference>
<dbReference type="GO" id="GO:0000725">
    <property type="term" value="P:recombinational repair"/>
    <property type="evidence" value="ECO:0007669"/>
    <property type="project" value="TreeGrafter"/>
</dbReference>
<dbReference type="Gene3D" id="3.40.50.300">
    <property type="entry name" value="P-loop containing nucleotide triphosphate hydrolases"/>
    <property type="match status" value="3"/>
</dbReference>
<keyword evidence="5" id="KW-0540">Nuclease</keyword>
<dbReference type="GO" id="GO:0033202">
    <property type="term" value="C:DNA helicase complex"/>
    <property type="evidence" value="ECO:0007669"/>
    <property type="project" value="TreeGrafter"/>
</dbReference>
<dbReference type="GO" id="GO:0004527">
    <property type="term" value="F:exonuclease activity"/>
    <property type="evidence" value="ECO:0007669"/>
    <property type="project" value="UniProtKB-KW"/>
</dbReference>
<dbReference type="InterPro" id="IPR014017">
    <property type="entry name" value="DNA_helicase_UvrD-like_C"/>
</dbReference>
<dbReference type="PANTHER" id="PTHR11070:SF2">
    <property type="entry name" value="ATP-DEPENDENT DNA HELICASE SRS2"/>
    <property type="match status" value="1"/>
</dbReference>
<dbReference type="GO" id="GO:0005524">
    <property type="term" value="F:ATP binding"/>
    <property type="evidence" value="ECO:0007669"/>
    <property type="project" value="UniProtKB-UniRule"/>
</dbReference>
<dbReference type="InterPro" id="IPR012337">
    <property type="entry name" value="RNaseH-like_sf"/>
</dbReference>
<evidence type="ECO:0000313" key="15">
    <source>
        <dbReference type="EMBL" id="MPQ43085.1"/>
    </source>
</evidence>
<dbReference type="GO" id="GO:0043138">
    <property type="term" value="F:3'-5' DNA helicase activity"/>
    <property type="evidence" value="ECO:0007669"/>
    <property type="project" value="UniProtKB-EC"/>
</dbReference>
<dbReference type="GO" id="GO:0005829">
    <property type="term" value="C:cytosol"/>
    <property type="evidence" value="ECO:0007669"/>
    <property type="project" value="TreeGrafter"/>
</dbReference>
<evidence type="ECO:0000256" key="10">
    <source>
        <dbReference type="ARBA" id="ARBA00034808"/>
    </source>
</evidence>
<dbReference type="InterPro" id="IPR013520">
    <property type="entry name" value="Ribonucl_H"/>
</dbReference>
<name>A0A6I1MI87_9CLOT</name>
<evidence type="ECO:0000256" key="11">
    <source>
        <dbReference type="ARBA" id="ARBA00048988"/>
    </source>
</evidence>
<proteinExistence type="inferred from homology"/>
<keyword evidence="4 12" id="KW-0347">Helicase</keyword>
<dbReference type="OrthoDB" id="9810135at2"/>
<dbReference type="GO" id="GO:0003887">
    <property type="term" value="F:DNA-directed DNA polymerase activity"/>
    <property type="evidence" value="ECO:0007669"/>
    <property type="project" value="InterPro"/>
</dbReference>
<keyword evidence="2 12" id="KW-0547">Nucleotide-binding</keyword>